<feature type="transmembrane region" description="Helical" evidence="6">
    <location>
        <begin position="464"/>
        <end position="486"/>
    </location>
</feature>
<dbReference type="EMBL" id="OZ022409">
    <property type="protein sequence ID" value="CAK9440333.1"/>
    <property type="molecule type" value="Genomic_DNA"/>
</dbReference>
<feature type="compositionally biased region" description="Basic residues" evidence="5">
    <location>
        <begin position="158"/>
        <end position="182"/>
    </location>
</feature>
<evidence type="ECO:0000256" key="3">
    <source>
        <dbReference type="ARBA" id="ARBA00022989"/>
    </source>
</evidence>
<dbReference type="RefSeq" id="XP_066831371.1">
    <property type="nucleotide sequence ID" value="XM_066974654.1"/>
</dbReference>
<keyword evidence="4 6" id="KW-0472">Membrane</keyword>
<name>A0ABP0ZPY7_9ASCO</name>
<feature type="region of interest" description="Disordered" evidence="5">
    <location>
        <begin position="302"/>
        <end position="352"/>
    </location>
</feature>
<gene>
    <name evidence="7" type="ORF">LODBEIA_P44330</name>
</gene>
<feature type="transmembrane region" description="Helical" evidence="6">
    <location>
        <begin position="390"/>
        <end position="416"/>
    </location>
</feature>
<feature type="compositionally biased region" description="Acidic residues" evidence="5">
    <location>
        <begin position="309"/>
        <end position="322"/>
    </location>
</feature>
<proteinExistence type="predicted"/>
<evidence type="ECO:0000256" key="6">
    <source>
        <dbReference type="SAM" id="Phobius"/>
    </source>
</evidence>
<evidence type="ECO:0000313" key="7">
    <source>
        <dbReference type="EMBL" id="CAK9440333.1"/>
    </source>
</evidence>
<reference evidence="7 8" key="1">
    <citation type="submission" date="2024-03" db="EMBL/GenBank/DDBJ databases">
        <authorList>
            <person name="Brejova B."/>
        </authorList>
    </citation>
    <scope>NUCLEOTIDE SEQUENCE [LARGE SCALE GENOMIC DNA]</scope>
    <source>
        <strain evidence="7 8">CBS 14171</strain>
    </source>
</reference>
<dbReference type="Proteomes" id="UP001497383">
    <property type="component" value="Chromosome 5"/>
</dbReference>
<feature type="transmembrane region" description="Helical" evidence="6">
    <location>
        <begin position="428"/>
        <end position="452"/>
    </location>
</feature>
<organism evidence="7 8">
    <name type="scientific">Lodderomyces beijingensis</name>
    <dbReference type="NCBI Taxonomy" id="1775926"/>
    <lineage>
        <taxon>Eukaryota</taxon>
        <taxon>Fungi</taxon>
        <taxon>Dikarya</taxon>
        <taxon>Ascomycota</taxon>
        <taxon>Saccharomycotina</taxon>
        <taxon>Pichiomycetes</taxon>
        <taxon>Debaryomycetaceae</taxon>
        <taxon>Candida/Lodderomyces clade</taxon>
        <taxon>Lodderomyces</taxon>
    </lineage>
</organism>
<keyword evidence="3 6" id="KW-1133">Transmembrane helix</keyword>
<dbReference type="Pfam" id="PF02535">
    <property type="entry name" value="Zip"/>
    <property type="match status" value="2"/>
</dbReference>
<evidence type="ECO:0000256" key="1">
    <source>
        <dbReference type="ARBA" id="ARBA00004141"/>
    </source>
</evidence>
<dbReference type="PANTHER" id="PTHR11040:SF210">
    <property type="entry name" value="ZINC-REGULATED TRANSPORTER 3"/>
    <property type="match status" value="1"/>
</dbReference>
<dbReference type="GeneID" id="92209629"/>
<feature type="transmembrane region" description="Helical" evidence="6">
    <location>
        <begin position="58"/>
        <end position="81"/>
    </location>
</feature>
<evidence type="ECO:0000256" key="5">
    <source>
        <dbReference type="SAM" id="MobiDB-lite"/>
    </source>
</evidence>
<feature type="transmembrane region" description="Helical" evidence="6">
    <location>
        <begin position="114"/>
        <end position="137"/>
    </location>
</feature>
<protein>
    <submittedName>
        <fullName evidence="7">Uncharacterized protein</fullName>
    </submittedName>
</protein>
<evidence type="ECO:0000256" key="2">
    <source>
        <dbReference type="ARBA" id="ARBA00022692"/>
    </source>
</evidence>
<dbReference type="InterPro" id="IPR003689">
    <property type="entry name" value="ZIP"/>
</dbReference>
<dbReference type="PANTHER" id="PTHR11040">
    <property type="entry name" value="ZINC/IRON TRANSPORTER"/>
    <property type="match status" value="1"/>
</dbReference>
<feature type="region of interest" description="Disordered" evidence="5">
    <location>
        <begin position="152"/>
        <end position="203"/>
    </location>
</feature>
<evidence type="ECO:0000313" key="8">
    <source>
        <dbReference type="Proteomes" id="UP001497383"/>
    </source>
</evidence>
<keyword evidence="2 6" id="KW-0812">Transmembrane</keyword>
<feature type="transmembrane region" description="Helical" evidence="6">
    <location>
        <begin position="498"/>
        <end position="517"/>
    </location>
</feature>
<comment type="subcellular location">
    <subcellularLocation>
        <location evidence="1">Membrane</location>
        <topology evidence="1">Multi-pass membrane protein</topology>
    </subcellularLocation>
</comment>
<accession>A0ABP0ZPY7</accession>
<evidence type="ECO:0000256" key="4">
    <source>
        <dbReference type="ARBA" id="ARBA00023136"/>
    </source>
</evidence>
<keyword evidence="8" id="KW-1185">Reference proteome</keyword>
<sequence>MVSFLSYIIPTSQGWVLTILSSLLCVSGAFIIYFDQVYQFVFPKFITSRYQFHLKGNYAFLNGSLAFSSGCLIFTSLYRLLPEASKYLQKSDEEDDGDNSEKEVGGNSRRKLQFYLMSSYFGGILICSFFNIALHLITSESIVHCNHGGDIKSDNDHHRHHHHHNHSQQHQGHNHGHRHQQQHHSDDDDEDEQVQQSKSIDTSKVPAAALEYLQDRPANKQSILSVVMHDHENAPLIRKTLKPRKSFLQMFLKHADDDEVTVGECKGYSSAERCGHNEGHENELHYCELPELTNDCASNEQIESRDVGEEGEENEERQEEEENNHHDEHSHGHSHSHQSHHSHEPDHHHHTNSPLSRLLLIGIQTTLAITLHKLPEGFVTYITSETNPTLGISIFISLILHNFTEGFSMCLPLYFSMAKSSKYAKIKAVTISAVLGGLAQPLGALLGYFFLQFNQHYNLSRLDFIFGVTIALTSGFLTVVALSMYGSAVAFGGNANQIMLWCIIGIILIGSSSILSAK</sequence>
<feature type="transmembrane region" description="Helical" evidence="6">
    <location>
        <begin position="12"/>
        <end position="34"/>
    </location>
</feature>